<sequence length="477" mass="54352">MYCKIGILIVSFVNSLNFKTYLFVQHLQSCNPTSVSLLQIHQNRAQISVSRLLIYHSHIMVMDALPDALVQYILSYLQNAKDIARCTCVSKQWKESMPFIRSLYFSRSTFENKRTNRDAIIGRMVTSAVCLEELIVYCPFSPPSHESWILSKSSSLRHLDLRVDSLNENRVPLGGPVRLDCIGSARVLETLKLWGVAMDQSPNWGLFERLHSLEIIGLVSDDHVILSALKACPNLSSLILLGCEGVRSMSIELQHLEQCRLDFWLGDCSLTLSSPKLKVLDVLGCTWICVKDDHSLQSLTIGNNAGQVCKVDVRKLAAVDFLSLSGRQWCWSAVSSILHSASEVKHLVMKIEFCGDFNQLHCFPKIDLFEFFNNHPKLRFFEIHGAMFAALCTKNSSKQQDSRFTIPCLEEVLIKVRSPMNAEQKVRALETIVKHSTKLRNMVIRVTGMNCYHKNFDNFFKEICNFRCMNHEIVRIE</sequence>
<evidence type="ECO:0000313" key="1">
    <source>
        <dbReference type="EMBL" id="KAJ8649066.1"/>
    </source>
</evidence>
<evidence type="ECO:0000313" key="2">
    <source>
        <dbReference type="Proteomes" id="UP001234297"/>
    </source>
</evidence>
<dbReference type="EMBL" id="CM056809">
    <property type="protein sequence ID" value="KAJ8649066.1"/>
    <property type="molecule type" value="Genomic_DNA"/>
</dbReference>
<dbReference type="Proteomes" id="UP001234297">
    <property type="component" value="Chromosome 1"/>
</dbReference>
<accession>A0ACC2MTR5</accession>
<proteinExistence type="predicted"/>
<keyword evidence="2" id="KW-1185">Reference proteome</keyword>
<comment type="caution">
    <text evidence="1">The sequence shown here is derived from an EMBL/GenBank/DDBJ whole genome shotgun (WGS) entry which is preliminary data.</text>
</comment>
<name>A0ACC2MTR5_PERAE</name>
<gene>
    <name evidence="1" type="ORF">MRB53_002089</name>
</gene>
<organism evidence="1 2">
    <name type="scientific">Persea americana</name>
    <name type="common">Avocado</name>
    <dbReference type="NCBI Taxonomy" id="3435"/>
    <lineage>
        <taxon>Eukaryota</taxon>
        <taxon>Viridiplantae</taxon>
        <taxon>Streptophyta</taxon>
        <taxon>Embryophyta</taxon>
        <taxon>Tracheophyta</taxon>
        <taxon>Spermatophyta</taxon>
        <taxon>Magnoliopsida</taxon>
        <taxon>Magnoliidae</taxon>
        <taxon>Laurales</taxon>
        <taxon>Lauraceae</taxon>
        <taxon>Persea</taxon>
    </lineage>
</organism>
<protein>
    <submittedName>
        <fullName evidence="1">Uncharacterized protein</fullName>
    </submittedName>
</protein>
<reference evidence="1 2" key="1">
    <citation type="journal article" date="2022" name="Hortic Res">
        <title>A haplotype resolved chromosomal level avocado genome allows analysis of novel avocado genes.</title>
        <authorList>
            <person name="Nath O."/>
            <person name="Fletcher S.J."/>
            <person name="Hayward A."/>
            <person name="Shaw L.M."/>
            <person name="Masouleh A.K."/>
            <person name="Furtado A."/>
            <person name="Henry R.J."/>
            <person name="Mitter N."/>
        </authorList>
    </citation>
    <scope>NUCLEOTIDE SEQUENCE [LARGE SCALE GENOMIC DNA]</scope>
    <source>
        <strain evidence="2">cv. Hass</strain>
    </source>
</reference>